<proteinExistence type="predicted"/>
<dbReference type="Proteomes" id="UP001369736">
    <property type="component" value="Unassembled WGS sequence"/>
</dbReference>
<accession>A0ABU8M6Q9</accession>
<organism evidence="1 2">
    <name type="scientific">Actinomycetospora flava</name>
    <dbReference type="NCBI Taxonomy" id="3129232"/>
    <lineage>
        <taxon>Bacteria</taxon>
        <taxon>Bacillati</taxon>
        <taxon>Actinomycetota</taxon>
        <taxon>Actinomycetes</taxon>
        <taxon>Pseudonocardiales</taxon>
        <taxon>Pseudonocardiaceae</taxon>
        <taxon>Actinomycetospora</taxon>
    </lineage>
</organism>
<keyword evidence="2" id="KW-1185">Reference proteome</keyword>
<evidence type="ECO:0000313" key="1">
    <source>
        <dbReference type="EMBL" id="MEJ2862543.1"/>
    </source>
</evidence>
<evidence type="ECO:0008006" key="3">
    <source>
        <dbReference type="Google" id="ProtNLM"/>
    </source>
</evidence>
<evidence type="ECO:0000313" key="2">
    <source>
        <dbReference type="Proteomes" id="UP001369736"/>
    </source>
</evidence>
<reference evidence="1 2" key="1">
    <citation type="submission" date="2024-03" db="EMBL/GenBank/DDBJ databases">
        <title>Actinomycetospora sp. OC33-EN07, a novel actinomycete isolated from wild orchid (Aerides multiflora).</title>
        <authorList>
            <person name="Suriyachadkun C."/>
        </authorList>
    </citation>
    <scope>NUCLEOTIDE SEQUENCE [LARGE SCALE GENOMIC DNA]</scope>
    <source>
        <strain evidence="1 2">OC33-EN07</strain>
    </source>
</reference>
<name>A0ABU8M6Q9_9PSEU</name>
<dbReference type="SUPFAM" id="SSF53098">
    <property type="entry name" value="Ribonuclease H-like"/>
    <property type="match status" value="1"/>
</dbReference>
<comment type="caution">
    <text evidence="1">The sequence shown here is derived from an EMBL/GenBank/DDBJ whole genome shotgun (WGS) entry which is preliminary data.</text>
</comment>
<dbReference type="InterPro" id="IPR012337">
    <property type="entry name" value="RNaseH-like_sf"/>
</dbReference>
<gene>
    <name evidence="1" type="ORF">WCD58_15330</name>
</gene>
<sequence>MAIDSRTPPAGAVIHSDRGSQFGSWAFTDRAKAMGLLPSMGSIADCFDKRGHRVVLVPHAGRAARPAAVEDTRIELANAIFGYLEI</sequence>
<dbReference type="RefSeq" id="WP_337703924.1">
    <property type="nucleotide sequence ID" value="NZ_JBBEGM010000006.1"/>
</dbReference>
<dbReference type="EMBL" id="JBBEGM010000006">
    <property type="protein sequence ID" value="MEJ2862543.1"/>
    <property type="molecule type" value="Genomic_DNA"/>
</dbReference>
<protein>
    <recommendedName>
        <fullName evidence="3">Integrase-like protein</fullName>
    </recommendedName>
</protein>